<name>A0ABV0TE98_9TELE</name>
<reference evidence="1 2" key="1">
    <citation type="submission" date="2021-06" db="EMBL/GenBank/DDBJ databases">
        <authorList>
            <person name="Palmer J.M."/>
        </authorList>
    </citation>
    <scope>NUCLEOTIDE SEQUENCE [LARGE SCALE GENOMIC DNA]</scope>
    <source>
        <strain evidence="2">if_2019</strain>
        <tissue evidence="1">Muscle</tissue>
    </source>
</reference>
<keyword evidence="2" id="KW-1185">Reference proteome</keyword>
<dbReference type="Proteomes" id="UP001482620">
    <property type="component" value="Unassembled WGS sequence"/>
</dbReference>
<accession>A0ABV0TE98</accession>
<organism evidence="1 2">
    <name type="scientific">Ilyodon furcidens</name>
    <name type="common">goldbreast splitfin</name>
    <dbReference type="NCBI Taxonomy" id="33524"/>
    <lineage>
        <taxon>Eukaryota</taxon>
        <taxon>Metazoa</taxon>
        <taxon>Chordata</taxon>
        <taxon>Craniata</taxon>
        <taxon>Vertebrata</taxon>
        <taxon>Euteleostomi</taxon>
        <taxon>Actinopterygii</taxon>
        <taxon>Neopterygii</taxon>
        <taxon>Teleostei</taxon>
        <taxon>Neoteleostei</taxon>
        <taxon>Acanthomorphata</taxon>
        <taxon>Ovalentaria</taxon>
        <taxon>Atherinomorphae</taxon>
        <taxon>Cyprinodontiformes</taxon>
        <taxon>Goodeidae</taxon>
        <taxon>Ilyodon</taxon>
    </lineage>
</organism>
<gene>
    <name evidence="1" type="ORF">ILYODFUR_037344</name>
</gene>
<comment type="caution">
    <text evidence="1">The sequence shown here is derived from an EMBL/GenBank/DDBJ whole genome shotgun (WGS) entry which is preliminary data.</text>
</comment>
<evidence type="ECO:0000313" key="1">
    <source>
        <dbReference type="EMBL" id="MEQ2231227.1"/>
    </source>
</evidence>
<sequence length="132" mass="14512">MKSLLRGLQSHSGGAVIYFILGVEVSGTDLKAIIKVNLNKETYQVQATRAPAVPEPLVPQGGVIKVDYSTLQPLDIIQMATGYAEDNLWLQWMAQTARNKVGLTALHVHLQDHTDPLIQPLYIRKMPGVIIA</sequence>
<dbReference type="EMBL" id="JAHRIQ010031346">
    <property type="protein sequence ID" value="MEQ2231227.1"/>
    <property type="molecule type" value="Genomic_DNA"/>
</dbReference>
<protein>
    <submittedName>
        <fullName evidence="1">Uncharacterized protein</fullName>
    </submittedName>
</protein>
<proteinExistence type="predicted"/>
<evidence type="ECO:0000313" key="2">
    <source>
        <dbReference type="Proteomes" id="UP001482620"/>
    </source>
</evidence>